<evidence type="ECO:0000256" key="4">
    <source>
        <dbReference type="ARBA" id="ARBA00022692"/>
    </source>
</evidence>
<dbReference type="Gene3D" id="1.10.3720.10">
    <property type="entry name" value="MetI-like"/>
    <property type="match status" value="1"/>
</dbReference>
<proteinExistence type="inferred from homology"/>
<dbReference type="InterPro" id="IPR035906">
    <property type="entry name" value="MetI-like_sf"/>
</dbReference>
<dbReference type="PANTHER" id="PTHR30193">
    <property type="entry name" value="ABC TRANSPORTER PERMEASE PROTEIN"/>
    <property type="match status" value="1"/>
</dbReference>
<feature type="transmembrane region" description="Helical" evidence="7">
    <location>
        <begin position="21"/>
        <end position="49"/>
    </location>
</feature>
<protein>
    <submittedName>
        <fullName evidence="9">Sugar ABC transporter permease</fullName>
    </submittedName>
</protein>
<feature type="transmembrane region" description="Helical" evidence="7">
    <location>
        <begin position="118"/>
        <end position="138"/>
    </location>
</feature>
<dbReference type="Proteomes" id="UP000191933">
    <property type="component" value="Unassembled WGS sequence"/>
</dbReference>
<keyword evidence="2 7" id="KW-0813">Transport</keyword>
<accession>A0A9W5F3R8</accession>
<keyword evidence="4 7" id="KW-0812">Transmembrane</keyword>
<dbReference type="PANTHER" id="PTHR30193:SF37">
    <property type="entry name" value="INNER MEMBRANE ABC TRANSPORTER PERMEASE PROTEIN YCJO"/>
    <property type="match status" value="1"/>
</dbReference>
<evidence type="ECO:0000256" key="3">
    <source>
        <dbReference type="ARBA" id="ARBA00022475"/>
    </source>
</evidence>
<feature type="transmembrane region" description="Helical" evidence="7">
    <location>
        <begin position="272"/>
        <end position="294"/>
    </location>
</feature>
<sequence length="304" mass="34019">MAASVEAESRGHLVTIKQQQFLLGSIFLGLPLLWLLVWVVLPIFIVFYLSFTTYDVLKPAEWIGFLNYEDLLYDGLFWRALGNTLYYTVWSVPSGIIASLMLAMLINTKLPGAGIYRTIFYIPVVAPLIAAALVWILFYDASSGFFNYVLGQFGIRPVDWLNNSYTAMPAIILMSVWKGLGFNMVIFLAALQAIPRELHEAAALDGAGRVRQFFAITLPLLTPATVYVVITSLIASFQVFAQVIVMTNGGPNNSTVTIVHYIYRTAFQNLEFGYASAMAMVMFLLLVLASFINLRLFSRKKLFD</sequence>
<evidence type="ECO:0000259" key="8">
    <source>
        <dbReference type="PROSITE" id="PS50928"/>
    </source>
</evidence>
<keyword evidence="6 7" id="KW-0472">Membrane</keyword>
<feature type="transmembrane region" description="Helical" evidence="7">
    <location>
        <begin position="85"/>
        <end position="106"/>
    </location>
</feature>
<dbReference type="Pfam" id="PF00528">
    <property type="entry name" value="BPD_transp_1"/>
    <property type="match status" value="1"/>
</dbReference>
<feature type="domain" description="ABC transmembrane type-1" evidence="8">
    <location>
        <begin position="81"/>
        <end position="293"/>
    </location>
</feature>
<organism evidence="9 10">
    <name type="scientific">Agrobacterium genomosp. 2 str. CFBP 5494</name>
    <dbReference type="NCBI Taxonomy" id="1183436"/>
    <lineage>
        <taxon>Bacteria</taxon>
        <taxon>Pseudomonadati</taxon>
        <taxon>Pseudomonadota</taxon>
        <taxon>Alphaproteobacteria</taxon>
        <taxon>Hyphomicrobiales</taxon>
        <taxon>Rhizobiaceae</taxon>
        <taxon>Rhizobium/Agrobacterium group</taxon>
        <taxon>Agrobacterium</taxon>
        <taxon>Agrobacterium tumefaciens complex</taxon>
    </lineage>
</organism>
<comment type="similarity">
    <text evidence="7">Belongs to the binding-protein-dependent transport system permease family.</text>
</comment>
<dbReference type="EMBL" id="FBVY01000047">
    <property type="protein sequence ID" value="CUX03266.1"/>
    <property type="molecule type" value="Genomic_DNA"/>
</dbReference>
<keyword evidence="3" id="KW-1003">Cell membrane</keyword>
<dbReference type="GO" id="GO:0055085">
    <property type="term" value="P:transmembrane transport"/>
    <property type="evidence" value="ECO:0007669"/>
    <property type="project" value="InterPro"/>
</dbReference>
<evidence type="ECO:0000256" key="5">
    <source>
        <dbReference type="ARBA" id="ARBA00022989"/>
    </source>
</evidence>
<dbReference type="SUPFAM" id="SSF161098">
    <property type="entry name" value="MetI-like"/>
    <property type="match status" value="1"/>
</dbReference>
<comment type="caution">
    <text evidence="9">The sequence shown here is derived from an EMBL/GenBank/DDBJ whole genome shotgun (WGS) entry which is preliminary data.</text>
</comment>
<dbReference type="GO" id="GO:0005886">
    <property type="term" value="C:plasma membrane"/>
    <property type="evidence" value="ECO:0007669"/>
    <property type="project" value="UniProtKB-SubCell"/>
</dbReference>
<comment type="subcellular location">
    <subcellularLocation>
        <location evidence="1 7">Cell membrane</location>
        <topology evidence="1 7">Multi-pass membrane protein</topology>
    </subcellularLocation>
</comment>
<evidence type="ECO:0000256" key="6">
    <source>
        <dbReference type="ARBA" id="ARBA00023136"/>
    </source>
</evidence>
<name>A0A9W5F3R8_9HYPH</name>
<dbReference type="InterPro" id="IPR000515">
    <property type="entry name" value="MetI-like"/>
</dbReference>
<evidence type="ECO:0000256" key="7">
    <source>
        <dbReference type="RuleBase" id="RU363032"/>
    </source>
</evidence>
<dbReference type="CDD" id="cd06261">
    <property type="entry name" value="TM_PBP2"/>
    <property type="match status" value="1"/>
</dbReference>
<evidence type="ECO:0000256" key="2">
    <source>
        <dbReference type="ARBA" id="ARBA00022448"/>
    </source>
</evidence>
<dbReference type="InterPro" id="IPR051393">
    <property type="entry name" value="ABC_transporter_permease"/>
</dbReference>
<reference evidence="9 10" key="1">
    <citation type="submission" date="2016-01" db="EMBL/GenBank/DDBJ databases">
        <authorList>
            <person name="Regsiter A."/>
            <person name="william w."/>
        </authorList>
    </citation>
    <scope>NUCLEOTIDE SEQUENCE [LARGE SCALE GENOMIC DNA]</scope>
    <source>
        <strain evidence="9 10">CFBP 5494</strain>
    </source>
</reference>
<dbReference type="PROSITE" id="PS50928">
    <property type="entry name" value="ABC_TM1"/>
    <property type="match status" value="1"/>
</dbReference>
<feature type="transmembrane region" description="Helical" evidence="7">
    <location>
        <begin position="167"/>
        <end position="191"/>
    </location>
</feature>
<evidence type="ECO:0000313" key="10">
    <source>
        <dbReference type="Proteomes" id="UP000191933"/>
    </source>
</evidence>
<gene>
    <name evidence="9" type="ORF">AGR2A_pb10073</name>
</gene>
<dbReference type="AlphaFoldDB" id="A0A9W5F3R8"/>
<keyword evidence="10" id="KW-1185">Reference proteome</keyword>
<evidence type="ECO:0000256" key="1">
    <source>
        <dbReference type="ARBA" id="ARBA00004651"/>
    </source>
</evidence>
<evidence type="ECO:0000313" key="9">
    <source>
        <dbReference type="EMBL" id="CUX03266.1"/>
    </source>
</evidence>
<keyword evidence="5 7" id="KW-1133">Transmembrane helix</keyword>
<feature type="transmembrane region" description="Helical" evidence="7">
    <location>
        <begin position="212"/>
        <end position="241"/>
    </location>
</feature>